<evidence type="ECO:0000256" key="1">
    <source>
        <dbReference type="SAM" id="MobiDB-lite"/>
    </source>
</evidence>
<comment type="caution">
    <text evidence="2">The sequence shown here is derived from an EMBL/GenBank/DDBJ whole genome shotgun (WGS) entry which is preliminary data.</text>
</comment>
<dbReference type="InterPro" id="IPR040256">
    <property type="entry name" value="At4g02000-like"/>
</dbReference>
<dbReference type="Proteomes" id="UP000245207">
    <property type="component" value="Unassembled WGS sequence"/>
</dbReference>
<dbReference type="EMBL" id="PKPP01010757">
    <property type="protein sequence ID" value="PWA45466.1"/>
    <property type="molecule type" value="Genomic_DNA"/>
</dbReference>
<dbReference type="AlphaFoldDB" id="A0A2U1L911"/>
<feature type="region of interest" description="Disordered" evidence="1">
    <location>
        <begin position="266"/>
        <end position="294"/>
    </location>
</feature>
<accession>A0A2U1L911</accession>
<proteinExistence type="predicted"/>
<dbReference type="PANTHER" id="PTHR31286">
    <property type="entry name" value="GLYCINE-RICH CELL WALL STRUCTURAL PROTEIN 1.8-LIKE"/>
    <property type="match status" value="1"/>
</dbReference>
<sequence>MNTELSKDKDVNSNQAGSVNEVVKSVNVELEDNGKDKEEIKVGMEDMVKNGDTEGVNGDMTKIVADEGGKDKSGYTEGFGDDTIRVSTTEKADHCKSPLATNNVEVSVVDDQCKSPKPVCNVPEHVNDSDCKTKSVEKNVSFADMLNTHKESLDNKLFQIPTVLNENGHEFVVFDDEIIWVGRLGFARVLVEVNACKGLEESIDILYKSRADGKQFVKQVKVEYDWKPPLCSHCKVFGHSFEKCLKRERTEEQERVATTHKMYKPVEKPAEKQKNTTRNNIEQNKAPQTSQGRTWNVNKEVVHAVRTTANRYSVLANQEEEQVMNQEDIGENMTYKDKENVYDSVTKRIQLALEITEKWSHGMRKFFKDSWEAKYGKDNNHVNGVCSEKEVYADKSKMASFMTENEIAKIKLWITLDGLGQKLVLKQRRGFGRC</sequence>
<feature type="compositionally biased region" description="Polar residues" evidence="1">
    <location>
        <begin position="276"/>
        <end position="294"/>
    </location>
</feature>
<keyword evidence="3" id="KW-1185">Reference proteome</keyword>
<evidence type="ECO:0008006" key="4">
    <source>
        <dbReference type="Google" id="ProtNLM"/>
    </source>
</evidence>
<protein>
    <recommendedName>
        <fullName evidence="4">Zinc knuckle CX2CX4HX4C</fullName>
    </recommendedName>
</protein>
<feature type="region of interest" description="Disordered" evidence="1">
    <location>
        <begin position="1"/>
        <end position="24"/>
    </location>
</feature>
<evidence type="ECO:0000313" key="3">
    <source>
        <dbReference type="Proteomes" id="UP000245207"/>
    </source>
</evidence>
<feature type="compositionally biased region" description="Basic and acidic residues" evidence="1">
    <location>
        <begin position="1"/>
        <end position="11"/>
    </location>
</feature>
<dbReference type="PANTHER" id="PTHR31286:SF180">
    <property type="entry name" value="OS10G0362600 PROTEIN"/>
    <property type="match status" value="1"/>
</dbReference>
<gene>
    <name evidence="2" type="ORF">CTI12_AA517820</name>
</gene>
<organism evidence="2 3">
    <name type="scientific">Artemisia annua</name>
    <name type="common">Sweet wormwood</name>
    <dbReference type="NCBI Taxonomy" id="35608"/>
    <lineage>
        <taxon>Eukaryota</taxon>
        <taxon>Viridiplantae</taxon>
        <taxon>Streptophyta</taxon>
        <taxon>Embryophyta</taxon>
        <taxon>Tracheophyta</taxon>
        <taxon>Spermatophyta</taxon>
        <taxon>Magnoliopsida</taxon>
        <taxon>eudicotyledons</taxon>
        <taxon>Gunneridae</taxon>
        <taxon>Pentapetalae</taxon>
        <taxon>asterids</taxon>
        <taxon>campanulids</taxon>
        <taxon>Asterales</taxon>
        <taxon>Asteraceae</taxon>
        <taxon>Asteroideae</taxon>
        <taxon>Anthemideae</taxon>
        <taxon>Artemisiinae</taxon>
        <taxon>Artemisia</taxon>
    </lineage>
</organism>
<name>A0A2U1L911_ARTAN</name>
<evidence type="ECO:0000313" key="2">
    <source>
        <dbReference type="EMBL" id="PWA45466.1"/>
    </source>
</evidence>
<reference evidence="2 3" key="1">
    <citation type="journal article" date="2018" name="Mol. Plant">
        <title>The genome of Artemisia annua provides insight into the evolution of Asteraceae family and artemisinin biosynthesis.</title>
        <authorList>
            <person name="Shen Q."/>
            <person name="Zhang L."/>
            <person name="Liao Z."/>
            <person name="Wang S."/>
            <person name="Yan T."/>
            <person name="Shi P."/>
            <person name="Liu M."/>
            <person name="Fu X."/>
            <person name="Pan Q."/>
            <person name="Wang Y."/>
            <person name="Lv Z."/>
            <person name="Lu X."/>
            <person name="Zhang F."/>
            <person name="Jiang W."/>
            <person name="Ma Y."/>
            <person name="Chen M."/>
            <person name="Hao X."/>
            <person name="Li L."/>
            <person name="Tang Y."/>
            <person name="Lv G."/>
            <person name="Zhou Y."/>
            <person name="Sun X."/>
            <person name="Brodelius P.E."/>
            <person name="Rose J.K.C."/>
            <person name="Tang K."/>
        </authorList>
    </citation>
    <scope>NUCLEOTIDE SEQUENCE [LARGE SCALE GENOMIC DNA]</scope>
    <source>
        <strain evidence="3">cv. Huhao1</strain>
        <tissue evidence="2">Leaf</tissue>
    </source>
</reference>